<accession>S3NC30</accession>
<dbReference type="STRING" id="632955.GCA_000829675_01683"/>
<proteinExistence type="predicted"/>
<feature type="binding site" evidence="2">
    <location>
        <position position="64"/>
    </location>
    <ligand>
        <name>substrate</name>
    </ligand>
</feature>
<evidence type="ECO:0000256" key="2">
    <source>
        <dbReference type="PIRSR" id="PIRSR613078-2"/>
    </source>
</evidence>
<reference evidence="3 4" key="1">
    <citation type="submission" date="2013-06" db="EMBL/GenBank/DDBJ databases">
        <title>The Genome Sequence of Acinetobacter rudis CIP 110305.</title>
        <authorList>
            <consortium name="The Broad Institute Genome Sequencing Platform"/>
            <consortium name="The Broad Institute Genome Sequencing Center for Infectious Disease"/>
            <person name="Cerqueira G."/>
            <person name="Feldgarden M."/>
            <person name="Courvalin P."/>
            <person name="Perichon B."/>
            <person name="Grillot-Courvalin C."/>
            <person name="Clermont D."/>
            <person name="Rocha E."/>
            <person name="Yoon E.-J."/>
            <person name="Nemec A."/>
            <person name="Young S.K."/>
            <person name="Zeng Q."/>
            <person name="Gargeya S."/>
            <person name="Fitzgerald M."/>
            <person name="Abouelleil A."/>
            <person name="Alvarado L."/>
            <person name="Berlin A.M."/>
            <person name="Chapman S.B."/>
            <person name="Dewar J."/>
            <person name="Goldberg J."/>
            <person name="Griggs A."/>
            <person name="Gujja S."/>
            <person name="Hansen M."/>
            <person name="Howarth C."/>
            <person name="Imamovic A."/>
            <person name="Larimer J."/>
            <person name="McCowan C."/>
            <person name="Murphy C."/>
            <person name="Pearson M."/>
            <person name="Priest M."/>
            <person name="Roberts A."/>
            <person name="Saif S."/>
            <person name="Shea T."/>
            <person name="Sykes S."/>
            <person name="Wortman J."/>
            <person name="Nusbaum C."/>
            <person name="Birren B."/>
        </authorList>
    </citation>
    <scope>NUCLEOTIDE SEQUENCE [LARGE SCALE GENOMIC DNA]</scope>
    <source>
        <strain evidence="3 4">CIP 110305</strain>
    </source>
</reference>
<name>S3NC30_9GAMM</name>
<sequence length="214" mass="24847">MLQIDVLRHGESELSGVLRGSLDDALTAQGWEQMQQGIAQMLDENMIHVKQAPWQAIWTSPLQRCAKFAMDLSQRFHLPIHHCTGLQEMHFGDWEGQSTAWLYQHYPEQLAEFWQHPTRFTPPQAEPLQQFQHRVLKALNQIVLQMQHLQLQHILIVSHGGVIKLLKCLALQQHLDLILTQSAELGQLQHFYVDTLKQQHFTFRHAESAVLLDF</sequence>
<evidence type="ECO:0000256" key="1">
    <source>
        <dbReference type="PIRSR" id="PIRSR613078-1"/>
    </source>
</evidence>
<dbReference type="InterPro" id="IPR029033">
    <property type="entry name" value="His_PPase_superfam"/>
</dbReference>
<evidence type="ECO:0000313" key="4">
    <source>
        <dbReference type="Proteomes" id="UP000014568"/>
    </source>
</evidence>
<dbReference type="Pfam" id="PF00300">
    <property type="entry name" value="His_Phos_1"/>
    <property type="match status" value="1"/>
</dbReference>
<dbReference type="GO" id="GO:0016791">
    <property type="term" value="F:phosphatase activity"/>
    <property type="evidence" value="ECO:0007669"/>
    <property type="project" value="TreeGrafter"/>
</dbReference>
<feature type="active site" description="Proton donor/acceptor" evidence="1">
    <location>
        <position position="88"/>
    </location>
</feature>
<protein>
    <submittedName>
        <fullName evidence="3">Phosphoglycerate mutase</fullName>
    </submittedName>
</protein>
<dbReference type="PATRIC" id="fig|421052.3.peg.2206"/>
<dbReference type="HOGENOM" id="CLU_033323_8_2_6"/>
<dbReference type="AlphaFoldDB" id="S3NC30"/>
<comment type="caution">
    <text evidence="3">The sequence shown here is derived from an EMBL/GenBank/DDBJ whole genome shotgun (WGS) entry which is preliminary data.</text>
</comment>
<dbReference type="EMBL" id="ATGI01000031">
    <property type="protein sequence ID" value="EPF71914.1"/>
    <property type="molecule type" value="Genomic_DNA"/>
</dbReference>
<dbReference type="GO" id="GO:0005737">
    <property type="term" value="C:cytoplasm"/>
    <property type="evidence" value="ECO:0007669"/>
    <property type="project" value="TreeGrafter"/>
</dbReference>
<dbReference type="CDD" id="cd07067">
    <property type="entry name" value="HP_PGM_like"/>
    <property type="match status" value="1"/>
</dbReference>
<keyword evidence="4" id="KW-1185">Reference proteome</keyword>
<dbReference type="PANTHER" id="PTHR48100:SF1">
    <property type="entry name" value="HISTIDINE PHOSPHATASE FAMILY PROTEIN-RELATED"/>
    <property type="match status" value="1"/>
</dbReference>
<dbReference type="SUPFAM" id="SSF53254">
    <property type="entry name" value="Phosphoglycerate mutase-like"/>
    <property type="match status" value="1"/>
</dbReference>
<dbReference type="SMART" id="SM00855">
    <property type="entry name" value="PGAM"/>
    <property type="match status" value="1"/>
</dbReference>
<dbReference type="eggNOG" id="COG0406">
    <property type="taxonomic scope" value="Bacteria"/>
</dbReference>
<dbReference type="InterPro" id="IPR013078">
    <property type="entry name" value="His_Pase_superF_clade-1"/>
</dbReference>
<evidence type="ECO:0000313" key="3">
    <source>
        <dbReference type="EMBL" id="EPF71914.1"/>
    </source>
</evidence>
<feature type="active site" description="Tele-phosphohistidine intermediate" evidence="1">
    <location>
        <position position="9"/>
    </location>
</feature>
<dbReference type="OrthoDB" id="9783269at2"/>
<dbReference type="PANTHER" id="PTHR48100">
    <property type="entry name" value="BROAD-SPECIFICITY PHOSPHATASE YOR283W-RELATED"/>
    <property type="match status" value="1"/>
</dbReference>
<dbReference type="InterPro" id="IPR050275">
    <property type="entry name" value="PGM_Phosphatase"/>
</dbReference>
<dbReference type="RefSeq" id="WP_016656664.1">
    <property type="nucleotide sequence ID" value="NZ_KE340353.1"/>
</dbReference>
<organism evidence="3 4">
    <name type="scientific">Acinetobacter rudis CIP 110305</name>
    <dbReference type="NCBI Taxonomy" id="421052"/>
    <lineage>
        <taxon>Bacteria</taxon>
        <taxon>Pseudomonadati</taxon>
        <taxon>Pseudomonadota</taxon>
        <taxon>Gammaproteobacteria</taxon>
        <taxon>Moraxellales</taxon>
        <taxon>Moraxellaceae</taxon>
        <taxon>Acinetobacter</taxon>
    </lineage>
</organism>
<gene>
    <name evidence="3" type="ORF">F945_02260</name>
</gene>
<dbReference type="Gene3D" id="3.40.50.1240">
    <property type="entry name" value="Phosphoglycerate mutase-like"/>
    <property type="match status" value="1"/>
</dbReference>
<dbReference type="Proteomes" id="UP000014568">
    <property type="component" value="Unassembled WGS sequence"/>
</dbReference>